<dbReference type="PANTHER" id="PTHR44324">
    <property type="entry name" value="WD40 REPEAT DOMAIN 95"/>
    <property type="match status" value="1"/>
</dbReference>
<evidence type="ECO:0000256" key="3">
    <source>
        <dbReference type="ARBA" id="ARBA00022737"/>
    </source>
</evidence>
<dbReference type="KEGG" id="clec:106662840"/>
<dbReference type="InterPro" id="IPR036322">
    <property type="entry name" value="WD40_repeat_dom_sf"/>
</dbReference>
<dbReference type="CTD" id="26067056"/>
<evidence type="ECO:0000256" key="5">
    <source>
        <dbReference type="SAM" id="MobiDB-lite"/>
    </source>
</evidence>
<dbReference type="Proteomes" id="UP000494040">
    <property type="component" value="Unassembled WGS sequence"/>
</dbReference>
<feature type="repeat" description="WD" evidence="4">
    <location>
        <begin position="434"/>
        <end position="475"/>
    </location>
</feature>
<keyword evidence="7" id="KW-1185">Reference proteome</keyword>
<dbReference type="GeneID" id="106662840"/>
<keyword evidence="3" id="KW-0677">Repeat</keyword>
<dbReference type="PANTHER" id="PTHR44324:SF6">
    <property type="entry name" value="EF-HAND CALCIUM BINDING DOMAIN 8"/>
    <property type="match status" value="1"/>
</dbReference>
<protein>
    <recommendedName>
        <fullName evidence="1">WD repeat-containing protein on Y chromosome</fullName>
    </recommendedName>
</protein>
<evidence type="ECO:0000256" key="4">
    <source>
        <dbReference type="PROSITE-ProRule" id="PRU00221"/>
    </source>
</evidence>
<feature type="compositionally biased region" description="Basic residues" evidence="5">
    <location>
        <begin position="1188"/>
        <end position="1233"/>
    </location>
</feature>
<dbReference type="InterPro" id="IPR015943">
    <property type="entry name" value="WD40/YVTN_repeat-like_dom_sf"/>
</dbReference>
<dbReference type="SUPFAM" id="SSF50978">
    <property type="entry name" value="WD40 repeat-like"/>
    <property type="match status" value="2"/>
</dbReference>
<name>A0A8I6RB92_CIMLE</name>
<feature type="compositionally biased region" description="Basic and acidic residues" evidence="5">
    <location>
        <begin position="803"/>
        <end position="812"/>
    </location>
</feature>
<dbReference type="SMART" id="SM00320">
    <property type="entry name" value="WD40"/>
    <property type="match status" value="8"/>
</dbReference>
<accession>A0A8I6RB92</accession>
<organism evidence="6 7">
    <name type="scientific">Cimex lectularius</name>
    <name type="common">Bed bug</name>
    <name type="synonym">Acanthia lectularia</name>
    <dbReference type="NCBI Taxonomy" id="79782"/>
    <lineage>
        <taxon>Eukaryota</taxon>
        <taxon>Metazoa</taxon>
        <taxon>Ecdysozoa</taxon>
        <taxon>Arthropoda</taxon>
        <taxon>Hexapoda</taxon>
        <taxon>Insecta</taxon>
        <taxon>Pterygota</taxon>
        <taxon>Neoptera</taxon>
        <taxon>Paraneoptera</taxon>
        <taxon>Hemiptera</taxon>
        <taxon>Heteroptera</taxon>
        <taxon>Panheteroptera</taxon>
        <taxon>Cimicomorpha</taxon>
        <taxon>Cimicidae</taxon>
        <taxon>Cimex</taxon>
    </lineage>
</organism>
<sequence>MSIHEFQQLAQEISYSFDDTVYLEERRPLKFPHRTPSLDLLEVTELFGNVAFEEEAVEGYWIVDLLTLDDLKSIHTEFINFVDHRVDQRQLKTLLTRYNPKLNWPDEEFNLVFLKMDDDFDGYCDWADFIAYLLYELHSKENLLSPDQQQQLELPINETTIVLPSRHRHPIIAVLFRPYINKDRTWDYDNGKYMTVSTDGALNIWSLDFELEKSQYAFYPKEAKVQKTVVTSVVCLTDANLICMATRERDLRFYDISLGNFHLKSCIVGLHQTVTALHYHFYQDEEKPSVLIGGDLVGNILFLKLKTKSGGPFRTLTQTSQNGFVIIKIASLEHGQIQGIKFKMFEGFQSDWIHQIEWFPEISQIVSCQNKSKNSLIAFDPSSKEIKMKFSIPKGVNVFCIVKDSVPMRYVTGGYDSAIRVWDHMHSFEPLAVLHGHHTPIAAIIVQNKGTKIYSLSIEKIFKVWDVKQKACIMTVPGKLSDLGKEIPFTCFYNPVYRRFIAANYKINLLRLGHEINHYYSEGFTHVAGATKALFNPIFKCVVTVGMDSNILTWNPYNGKRIHMIRNAHTKEQYGETKAVGITSATFGPSLIHLLTGAVDGSVKMWNFSLGICLRDMLMKKDCCVTGLYWIPQRLLAMGWNKHVTEWVDEVEIGDSKNWPMYHTEDITASAIFPPNIIATGTYSGELIFLKLKNGQPFKIHFVGVPNLDNRVGFAVNRGIPLNLRSSFCESTKEKNIFRCHCLEEKKCDCEWMCPCLENCDCKASARCKCDQTVFFYKEGKEMEDLESMFEGLVRRDKEPSKCAKSPKLLDSKKKKKKPQSPIITGTAGRMEIHTMYFLTTRGDNLEEGSLLASLQNGWVQLWSSNPEGGLVSTFYAIHVVGDYVTDMIANADNSFLFTGHAFGYVKIWHISNFGRAGPPIKRSMPVLRLMFPFLIKDKIPGRAKRAAKGQSEPVLLSSCRNHVSKVSHIELIEVNQIYITCGLDKAVRFWTYGGQYIGTLGGCLPWPKIPPDAPFKPWPHRIPPDLKRVVSSTSLKVLTDCYAKEVKYDDKSNKTDLFSSDDDDEKRYKKVIEARELKHKIYPDSMKKNVLGQFFKLTDLKVTVKPPPKLNLQDPVLRVLNLMKTTEMDPVRKPKTPPYASREDCQKNWEDKMSIMLKQANESRGRSRSKRQARLKREKQELSKNNNHTRKHILARLRSQSKKRLNSKKKSAAKKHPLMKKQKKPQNRKRSRSVQTKFRAEDKLPPRTQSILHIKHDQKRVMRILRKEVKKNQQTQVVPFKESAEMCKWKMSFSRLTKNSQILLKEPKKSTDITKGKVQFKVDKKLEKAKKLKMQMMAARKQAKTPTIIHKGKKSPTQMKRVRGLYASSYEIPDIVKLIKHAHKNQLKNLRLNSSNIGEIIDYLLDNRCATAAID</sequence>
<dbReference type="PROSITE" id="PS00678">
    <property type="entry name" value="WD_REPEATS_1"/>
    <property type="match status" value="1"/>
</dbReference>
<dbReference type="InterPro" id="IPR001680">
    <property type="entry name" value="WD40_rpt"/>
</dbReference>
<feature type="region of interest" description="Disordered" evidence="5">
    <location>
        <begin position="803"/>
        <end position="823"/>
    </location>
</feature>
<feature type="region of interest" description="Disordered" evidence="5">
    <location>
        <begin position="1159"/>
        <end position="1244"/>
    </location>
</feature>
<dbReference type="EnsemblMetazoa" id="XM_014387236.1">
    <property type="protein sequence ID" value="XP_014242722.1"/>
    <property type="gene ID" value="LOC106662840"/>
</dbReference>
<reference evidence="6" key="1">
    <citation type="submission" date="2022-01" db="UniProtKB">
        <authorList>
            <consortium name="EnsemblMetazoa"/>
        </authorList>
    </citation>
    <scope>IDENTIFICATION</scope>
</reference>
<dbReference type="OrthoDB" id="6630168at2759"/>
<dbReference type="PROSITE" id="PS50082">
    <property type="entry name" value="WD_REPEATS_2"/>
    <property type="match status" value="2"/>
</dbReference>
<evidence type="ECO:0000256" key="1">
    <source>
        <dbReference type="ARBA" id="ARBA00014901"/>
    </source>
</evidence>
<proteinExistence type="predicted"/>
<evidence type="ECO:0000313" key="6">
    <source>
        <dbReference type="EnsemblMetazoa" id="XP_014242722.1"/>
    </source>
</evidence>
<keyword evidence="2 4" id="KW-0853">WD repeat</keyword>
<dbReference type="Gene3D" id="2.130.10.10">
    <property type="entry name" value="YVTN repeat-like/Quinoprotein amine dehydrogenase"/>
    <property type="match status" value="2"/>
</dbReference>
<dbReference type="InterPro" id="IPR051242">
    <property type="entry name" value="WD-EF-hand_domain"/>
</dbReference>
<dbReference type="InterPro" id="IPR019775">
    <property type="entry name" value="WD40_repeat_CS"/>
</dbReference>
<dbReference type="InterPro" id="IPR011992">
    <property type="entry name" value="EF-hand-dom_pair"/>
</dbReference>
<dbReference type="SUPFAM" id="SSF47473">
    <property type="entry name" value="EF-hand"/>
    <property type="match status" value="1"/>
</dbReference>
<evidence type="ECO:0000313" key="7">
    <source>
        <dbReference type="Proteomes" id="UP000494040"/>
    </source>
</evidence>
<feature type="compositionally biased region" description="Basic residues" evidence="5">
    <location>
        <begin position="1167"/>
        <end position="1178"/>
    </location>
</feature>
<dbReference type="RefSeq" id="XP_014242722.1">
    <property type="nucleotide sequence ID" value="XM_014387236.1"/>
</dbReference>
<dbReference type="Pfam" id="PF00400">
    <property type="entry name" value="WD40"/>
    <property type="match status" value="1"/>
</dbReference>
<dbReference type="OMA" id="MQPGKIH"/>
<feature type="repeat" description="WD" evidence="4">
    <location>
        <begin position="582"/>
        <end position="609"/>
    </location>
</feature>
<evidence type="ECO:0000256" key="2">
    <source>
        <dbReference type="ARBA" id="ARBA00022574"/>
    </source>
</evidence>